<dbReference type="AlphaFoldDB" id="A0A150L0T3"/>
<proteinExistence type="predicted"/>
<sequence>MIFSFFILVIIDITGHYSPFPFDNERSPIREGRSFVIIISFA</sequence>
<accession>A0A150L0T3</accession>
<evidence type="ECO:0000313" key="2">
    <source>
        <dbReference type="Proteomes" id="UP000075666"/>
    </source>
</evidence>
<comment type="caution">
    <text evidence="1">The sequence shown here is derived from an EMBL/GenBank/DDBJ whole genome shotgun (WGS) entry which is preliminary data.</text>
</comment>
<name>A0A150L0T3_9BACI</name>
<gene>
    <name evidence="1" type="ORF">B4102_3110</name>
</gene>
<reference evidence="1 2" key="1">
    <citation type="submission" date="2016-01" db="EMBL/GenBank/DDBJ databases">
        <title>Genome Sequences of Twelve Sporeforming Bacillus Species Isolated from Foods.</title>
        <authorList>
            <person name="Berendsen E.M."/>
            <person name="Wells-Bennik M.H."/>
            <person name="Krawcyk A.O."/>
            <person name="De Jong A."/>
            <person name="Holsappel S."/>
            <person name="Eijlander R.T."/>
            <person name="Kuipers O.P."/>
        </authorList>
    </citation>
    <scope>NUCLEOTIDE SEQUENCE [LARGE SCALE GENOMIC DNA]</scope>
    <source>
        <strain evidence="1 2">B4102</strain>
    </source>
</reference>
<evidence type="ECO:0000313" key="1">
    <source>
        <dbReference type="EMBL" id="KYD05937.1"/>
    </source>
</evidence>
<keyword evidence="2" id="KW-1185">Reference proteome</keyword>
<dbReference type="Proteomes" id="UP000075666">
    <property type="component" value="Unassembled WGS sequence"/>
</dbReference>
<organism evidence="1 2">
    <name type="scientific">Heyndrickxia sporothermodurans</name>
    <dbReference type="NCBI Taxonomy" id="46224"/>
    <lineage>
        <taxon>Bacteria</taxon>
        <taxon>Bacillati</taxon>
        <taxon>Bacillota</taxon>
        <taxon>Bacilli</taxon>
        <taxon>Bacillales</taxon>
        <taxon>Bacillaceae</taxon>
        <taxon>Heyndrickxia</taxon>
    </lineage>
</organism>
<protein>
    <submittedName>
        <fullName evidence="1">Uncharacterized protein</fullName>
    </submittedName>
</protein>
<dbReference type="EMBL" id="LQYN01000053">
    <property type="protein sequence ID" value="KYD05937.1"/>
    <property type="molecule type" value="Genomic_DNA"/>
</dbReference>